<proteinExistence type="predicted"/>
<dbReference type="Proteomes" id="UP001487740">
    <property type="component" value="Unassembled WGS sequence"/>
</dbReference>
<comment type="caution">
    <text evidence="1">The sequence shown here is derived from an EMBL/GenBank/DDBJ whole genome shotgun (WGS) entry which is preliminary data.</text>
</comment>
<protein>
    <submittedName>
        <fullName evidence="1">Uncharacterized protein</fullName>
    </submittedName>
</protein>
<dbReference type="EMBL" id="JARAKH010000023">
    <property type="protein sequence ID" value="KAK8391915.1"/>
    <property type="molecule type" value="Genomic_DNA"/>
</dbReference>
<gene>
    <name evidence="1" type="ORF">O3P69_017495</name>
</gene>
<name>A0AAW0TW58_SCYPA</name>
<sequence length="265" mass="27285">MCQLCLSDSRGLCRREEVYFDFGGHPAAAVRSVTARPLVAAAAGAAAGFEGPWLAYMANGMQPSGNSSVHERSVSAAVTDHRVSLGRESGERGATRASPLKGSSVAAVLVLRTPGASSKSHAALPRVIHCCLNRGSTDSHSSSPGVCKMRFGDGGNDVGGIGGLMAGQWSVDPDTGLIRLTEAAMAKLINPDPIEKWYLLDPEPLARYVCGARSQAGASVWAASSQTGARAGVWCVCSIWSGARAPCLAPPHLATGVRAAPAYGA</sequence>
<organism evidence="1 2">
    <name type="scientific">Scylla paramamosain</name>
    <name type="common">Mud crab</name>
    <dbReference type="NCBI Taxonomy" id="85552"/>
    <lineage>
        <taxon>Eukaryota</taxon>
        <taxon>Metazoa</taxon>
        <taxon>Ecdysozoa</taxon>
        <taxon>Arthropoda</taxon>
        <taxon>Crustacea</taxon>
        <taxon>Multicrustacea</taxon>
        <taxon>Malacostraca</taxon>
        <taxon>Eumalacostraca</taxon>
        <taxon>Eucarida</taxon>
        <taxon>Decapoda</taxon>
        <taxon>Pleocyemata</taxon>
        <taxon>Brachyura</taxon>
        <taxon>Eubrachyura</taxon>
        <taxon>Portunoidea</taxon>
        <taxon>Portunidae</taxon>
        <taxon>Portuninae</taxon>
        <taxon>Scylla</taxon>
    </lineage>
</organism>
<reference evidence="1 2" key="1">
    <citation type="submission" date="2023-03" db="EMBL/GenBank/DDBJ databases">
        <title>High-quality genome of Scylla paramamosain provides insights in environmental adaptation.</title>
        <authorList>
            <person name="Zhang L."/>
        </authorList>
    </citation>
    <scope>NUCLEOTIDE SEQUENCE [LARGE SCALE GENOMIC DNA]</scope>
    <source>
        <strain evidence="1">LZ_2023a</strain>
        <tissue evidence="1">Muscle</tissue>
    </source>
</reference>
<accession>A0AAW0TW58</accession>
<keyword evidence="2" id="KW-1185">Reference proteome</keyword>
<evidence type="ECO:0000313" key="1">
    <source>
        <dbReference type="EMBL" id="KAK8391915.1"/>
    </source>
</evidence>
<evidence type="ECO:0000313" key="2">
    <source>
        <dbReference type="Proteomes" id="UP001487740"/>
    </source>
</evidence>
<dbReference type="AlphaFoldDB" id="A0AAW0TW58"/>